<dbReference type="Gene3D" id="1.25.40.10">
    <property type="entry name" value="Tetratricopeptide repeat domain"/>
    <property type="match status" value="1"/>
</dbReference>
<dbReference type="InterPro" id="IPR056681">
    <property type="entry name" value="DUF7779"/>
</dbReference>
<feature type="region of interest" description="Disordered" evidence="1">
    <location>
        <begin position="1"/>
        <end position="22"/>
    </location>
</feature>
<proteinExistence type="predicted"/>
<evidence type="ECO:0000313" key="4">
    <source>
        <dbReference type="Proteomes" id="UP000481858"/>
    </source>
</evidence>
<dbReference type="Gene3D" id="3.40.50.300">
    <property type="entry name" value="P-loop containing nucleotide triphosphate hydrolases"/>
    <property type="match status" value="1"/>
</dbReference>
<keyword evidence="4" id="KW-1185">Reference proteome</keyword>
<dbReference type="Proteomes" id="UP000481858">
    <property type="component" value="Unassembled WGS sequence"/>
</dbReference>
<dbReference type="Pfam" id="PF25000">
    <property type="entry name" value="DUF7779"/>
    <property type="match status" value="1"/>
</dbReference>
<dbReference type="InParanoid" id="A0A7C8IKR0"/>
<dbReference type="InterPro" id="IPR011990">
    <property type="entry name" value="TPR-like_helical_dom_sf"/>
</dbReference>
<dbReference type="AlphaFoldDB" id="A0A7C8IKR0"/>
<dbReference type="Pfam" id="PF13424">
    <property type="entry name" value="TPR_12"/>
    <property type="match status" value="1"/>
</dbReference>
<dbReference type="InterPro" id="IPR027417">
    <property type="entry name" value="P-loop_NTPase"/>
</dbReference>
<reference evidence="3 4" key="1">
    <citation type="submission" date="2019-12" db="EMBL/GenBank/DDBJ databases">
        <title>Draft genome sequence of the ascomycete Xylaria multiplex DSM 110363.</title>
        <authorList>
            <person name="Buettner E."/>
            <person name="Kellner H."/>
        </authorList>
    </citation>
    <scope>NUCLEOTIDE SEQUENCE [LARGE SCALE GENOMIC DNA]</scope>
    <source>
        <strain evidence="3 4">DSM 110363</strain>
    </source>
</reference>
<dbReference type="PANTHER" id="PTHR35205">
    <property type="entry name" value="NB-ARC AND TPR DOMAIN PROTEIN"/>
    <property type="match status" value="1"/>
</dbReference>
<accession>A0A7C8IKR0</accession>
<evidence type="ECO:0000259" key="2">
    <source>
        <dbReference type="Pfam" id="PF25000"/>
    </source>
</evidence>
<dbReference type="SUPFAM" id="SSF48452">
    <property type="entry name" value="TPR-like"/>
    <property type="match status" value="1"/>
</dbReference>
<dbReference type="GO" id="GO:0043531">
    <property type="term" value="F:ADP binding"/>
    <property type="evidence" value="ECO:0007669"/>
    <property type="project" value="InterPro"/>
</dbReference>
<dbReference type="SMART" id="SM00028">
    <property type="entry name" value="TPR"/>
    <property type="match status" value="4"/>
</dbReference>
<gene>
    <name evidence="3" type="ORF">GQX73_g10710</name>
</gene>
<dbReference type="SUPFAM" id="SSF52540">
    <property type="entry name" value="P-loop containing nucleoside triphosphate hydrolases"/>
    <property type="match status" value="1"/>
</dbReference>
<comment type="caution">
    <text evidence="3">The sequence shown here is derived from an EMBL/GenBank/DDBJ whole genome shotgun (WGS) entry which is preliminary data.</text>
</comment>
<dbReference type="OrthoDB" id="6161812at2759"/>
<evidence type="ECO:0000313" key="3">
    <source>
        <dbReference type="EMBL" id="KAF2962864.1"/>
    </source>
</evidence>
<evidence type="ECO:0000256" key="1">
    <source>
        <dbReference type="SAM" id="MobiDB-lite"/>
    </source>
</evidence>
<dbReference type="PRINTS" id="PR00364">
    <property type="entry name" value="DISEASERSIST"/>
</dbReference>
<dbReference type="InterPro" id="IPR019734">
    <property type="entry name" value="TPR_rpt"/>
</dbReference>
<protein>
    <recommendedName>
        <fullName evidence="2">DUF7779 domain-containing protein</fullName>
    </recommendedName>
</protein>
<organism evidence="3 4">
    <name type="scientific">Xylaria multiplex</name>
    <dbReference type="NCBI Taxonomy" id="323545"/>
    <lineage>
        <taxon>Eukaryota</taxon>
        <taxon>Fungi</taxon>
        <taxon>Dikarya</taxon>
        <taxon>Ascomycota</taxon>
        <taxon>Pezizomycotina</taxon>
        <taxon>Sordariomycetes</taxon>
        <taxon>Xylariomycetidae</taxon>
        <taxon>Xylariales</taxon>
        <taxon>Xylariaceae</taxon>
        <taxon>Xylaria</taxon>
    </lineage>
</organism>
<sequence length="836" mass="93952">MFARFRQHSGERPRSGSAENDFQGDLVVKSQTPGLPCGVKLLFDPSSPASSSTSSSSSPGFVKIPQGNNYIVNSKIVQLPIYFPPSCVEKRKYFQPRPAELKKISDTLLPNHSSLLKPRPTNLLVFAITGLGGSGKTELAHEFIRIYRSEFDVIFYLVSDSVVRLSDQFSRLAAVLGLVDESEKSDQTRCLELVKLWLGNPIKAMPELGNLNNDNIERARWLLIFDNADNPDILNQFWPHAGYGSVLVTSRNPLARCRFLNPTETLELGSLPLDDAVSLLKYLTEDEKIKDPQTDDAARAIAVRLDSLPLAIDQIGSIIVDRRMSIVRFAAVYSQTRDYHSLYREKHLHQGYEHSLASVWAFENLEKETFALLCVVAFLDPEGIDEALLDPAFCVPQTKHFPTNTSGYHYHLSKLVNTSMLEKDRDTGRVRIHRLVQDVARAKMAEVPGALSAAFNDAFSRVASQWPFLNRVYVIGTSGKVDRWSKCDSLFPHILHLCGIFNDLPSSEKIDIASVDFAELTLEAAQWRMECGHGHHARPLIDLVEKIYNSLDKSTHTRQYGQLYRAKVILACDYRNGDECLRFAQLEIEQEQIRADQEGRLTGELAISNNNMAMAHAYCGEFTKALPYLARSEEIRKQLPGFKRFNLYSPLVHRGVVYNYIGETAKAAAVLTQALDDRQREIGRDDRVSLRTASIYYALGNVRLSQGDLKSSLALHQEALHRAREIAGPTNRSTLRCMFQVARVLAALGKHAEAYEHLNTVLCNSINYKHNERETAGAAYLFATCCKRLGKDTEARSWLKMSLGIYNALVPNQARMEDNITESDVFGLVIYDNINC</sequence>
<dbReference type="EMBL" id="WUBL01000263">
    <property type="protein sequence ID" value="KAF2962864.1"/>
    <property type="molecule type" value="Genomic_DNA"/>
</dbReference>
<dbReference type="PANTHER" id="PTHR35205:SF1">
    <property type="entry name" value="ZU5 DOMAIN-CONTAINING PROTEIN"/>
    <property type="match status" value="1"/>
</dbReference>
<feature type="domain" description="DUF7779" evidence="2">
    <location>
        <begin position="360"/>
        <end position="446"/>
    </location>
</feature>
<name>A0A7C8IKR0_9PEZI</name>